<organism evidence="2 3">
    <name type="scientific">Ditylenchus dipsaci</name>
    <dbReference type="NCBI Taxonomy" id="166011"/>
    <lineage>
        <taxon>Eukaryota</taxon>
        <taxon>Metazoa</taxon>
        <taxon>Ecdysozoa</taxon>
        <taxon>Nematoda</taxon>
        <taxon>Chromadorea</taxon>
        <taxon>Rhabditida</taxon>
        <taxon>Tylenchina</taxon>
        <taxon>Tylenchomorpha</taxon>
        <taxon>Sphaerularioidea</taxon>
        <taxon>Anguinidae</taxon>
        <taxon>Anguininae</taxon>
        <taxon>Ditylenchus</taxon>
    </lineage>
</organism>
<feature type="region of interest" description="Disordered" evidence="1">
    <location>
        <begin position="266"/>
        <end position="317"/>
    </location>
</feature>
<dbReference type="Proteomes" id="UP000887574">
    <property type="component" value="Unplaced"/>
</dbReference>
<feature type="region of interest" description="Disordered" evidence="1">
    <location>
        <begin position="1"/>
        <end position="27"/>
    </location>
</feature>
<keyword evidence="2" id="KW-1185">Reference proteome</keyword>
<accession>A0A915DHS8</accession>
<proteinExistence type="predicted"/>
<sequence>MTASKANSRAVSPASSSGGTVDFNRLTLQSPSRIMMSQVTEVHMEEEEENDDVLVIDEAATPAHANAEIVVVSAPIEPAMTDKEKIDAMILDENVTVEQENLILVNETVNSSAKSAAQNRDLDSTVPSQWSSRLQDSNIHFGGLSNFQPKDIAKEKTPEVVEQVQESSIQTLIEHHRKDHNVEAVVVESAGFGVGHQTNDPDMSSDATHCSPVVNSDKEKNQSSGCEAAVCEILASIVPSNVNSSAVEDQTPVSIPEVNIFSEISENSKPSRSSHFRRKGSSKAGLVSSGGISKKGSTHRVKPAYLMPKQELEDTFH</sequence>
<evidence type="ECO:0000256" key="1">
    <source>
        <dbReference type="SAM" id="MobiDB-lite"/>
    </source>
</evidence>
<name>A0A915DHS8_9BILA</name>
<protein>
    <submittedName>
        <fullName evidence="3">Uncharacterized protein</fullName>
    </submittedName>
</protein>
<evidence type="ECO:0000313" key="2">
    <source>
        <dbReference type="Proteomes" id="UP000887574"/>
    </source>
</evidence>
<feature type="compositionally biased region" description="Polar residues" evidence="1">
    <location>
        <begin position="1"/>
        <end position="19"/>
    </location>
</feature>
<evidence type="ECO:0000313" key="3">
    <source>
        <dbReference type="WBParaSite" id="jg19634"/>
    </source>
</evidence>
<dbReference type="AlphaFoldDB" id="A0A915DHS8"/>
<reference evidence="3" key="1">
    <citation type="submission" date="2022-11" db="UniProtKB">
        <authorList>
            <consortium name="WormBaseParasite"/>
        </authorList>
    </citation>
    <scope>IDENTIFICATION</scope>
</reference>
<dbReference type="WBParaSite" id="jg19634">
    <property type="protein sequence ID" value="jg19634"/>
    <property type="gene ID" value="jg19634"/>
</dbReference>
<feature type="compositionally biased region" description="Basic residues" evidence="1">
    <location>
        <begin position="272"/>
        <end position="281"/>
    </location>
</feature>